<proteinExistence type="predicted"/>
<gene>
    <name evidence="3 4 5" type="primary">LOC106465916</name>
</gene>
<keyword evidence="2" id="KW-1185">Reference proteome</keyword>
<reference evidence="3 4" key="1">
    <citation type="submission" date="2025-05" db="UniProtKB">
        <authorList>
            <consortium name="RefSeq"/>
        </authorList>
    </citation>
    <scope>IDENTIFICATION</scope>
    <source>
        <tissue evidence="3 4">Muscle</tissue>
    </source>
</reference>
<accession>A0ABM1T108</accession>
<evidence type="ECO:0000313" key="3">
    <source>
        <dbReference type="RefSeq" id="XP_013781607.1"/>
    </source>
</evidence>
<name>A0ABM1T108_LIMPO</name>
<dbReference type="RefSeq" id="XP_022249565.1">
    <property type="nucleotide sequence ID" value="XM_022393857.1"/>
</dbReference>
<dbReference type="InterPro" id="IPR050782">
    <property type="entry name" value="PP1_regulatory_subunit_3"/>
</dbReference>
<dbReference type="RefSeq" id="XP_013781607.1">
    <property type="nucleotide sequence ID" value="XM_013926153.2"/>
</dbReference>
<feature type="domain" description="CBM21" evidence="1">
    <location>
        <begin position="140"/>
        <end position="250"/>
    </location>
</feature>
<evidence type="ECO:0000313" key="2">
    <source>
        <dbReference type="Proteomes" id="UP000694941"/>
    </source>
</evidence>
<dbReference type="PANTHER" id="PTHR12307">
    <property type="entry name" value="PROTEIN PHOSPHATASE 1 REGULATORY SUBUNIT"/>
    <property type="match status" value="1"/>
</dbReference>
<evidence type="ECO:0000313" key="5">
    <source>
        <dbReference type="RefSeq" id="XP_022249565.1"/>
    </source>
</evidence>
<organism evidence="2 4">
    <name type="scientific">Limulus polyphemus</name>
    <name type="common">Atlantic horseshoe crab</name>
    <dbReference type="NCBI Taxonomy" id="6850"/>
    <lineage>
        <taxon>Eukaryota</taxon>
        <taxon>Metazoa</taxon>
        <taxon>Ecdysozoa</taxon>
        <taxon>Arthropoda</taxon>
        <taxon>Chelicerata</taxon>
        <taxon>Merostomata</taxon>
        <taxon>Xiphosura</taxon>
        <taxon>Limulidae</taxon>
        <taxon>Limulus</taxon>
    </lineage>
</organism>
<dbReference type="PROSITE" id="PS51159">
    <property type="entry name" value="CBM21"/>
    <property type="match status" value="1"/>
</dbReference>
<dbReference type="Gene3D" id="2.60.40.2440">
    <property type="entry name" value="Carbohydrate binding type-21 domain"/>
    <property type="match status" value="1"/>
</dbReference>
<dbReference type="InterPro" id="IPR005036">
    <property type="entry name" value="CBM21_dom"/>
</dbReference>
<protein>
    <submittedName>
        <fullName evidence="3 4">Protein phosphatase 1 regulatory subunit 3C-B-like</fullName>
    </submittedName>
</protein>
<dbReference type="GeneID" id="106465916"/>
<evidence type="ECO:0000259" key="1">
    <source>
        <dbReference type="PROSITE" id="PS51159"/>
    </source>
</evidence>
<dbReference type="RefSeq" id="XP_022249564.1">
    <property type="nucleotide sequence ID" value="XM_022393856.1"/>
</dbReference>
<dbReference type="Proteomes" id="UP000694941">
    <property type="component" value="Unplaced"/>
</dbReference>
<dbReference type="PANTHER" id="PTHR12307:SF48">
    <property type="entry name" value="PROTEIN PHOSPHATASE 1 REGULATORY SUBUNIT"/>
    <property type="match status" value="1"/>
</dbReference>
<dbReference type="InterPro" id="IPR038175">
    <property type="entry name" value="CBM21_dom_sf"/>
</dbReference>
<sequence length="292" mass="33784">MDLDIYLSASPPLFNHNVFHGFNTKPSFRNHHMLPPVKDLYSYRNSSTMCPTHSCSPIRDDGITMESKTTIRGKKRVWFADDKGLELTHVRFMTEPSDCPPNWTDDFIEHITLGVKPQLTGDSTWEATFSQPASDYMEFRNKLERNCLSLENVIVKDDDQLTGTIKVKNLSFEKEVFVRVTFDRWLNYLDLPATFVPNGMECSLLYDTFSFLLTIPSSAVNFEVIEFCVCFKSHNSAFWDNNGGSNYKLIRKNKETGELLDMRRFVDAFKAEFDSWANFASWNHLVSQGPYW</sequence>
<evidence type="ECO:0000313" key="4">
    <source>
        <dbReference type="RefSeq" id="XP_022249564.1"/>
    </source>
</evidence>
<dbReference type="Pfam" id="PF03370">
    <property type="entry name" value="CBM_21"/>
    <property type="match status" value="1"/>
</dbReference>